<reference evidence="3 4" key="1">
    <citation type="journal article" date="2024" name="Insects">
        <title>An Improved Chromosome-Level Genome Assembly of the Firefly Pyrocoelia pectoralis.</title>
        <authorList>
            <person name="Fu X."/>
            <person name="Meyer-Rochow V.B."/>
            <person name="Ballantyne L."/>
            <person name="Zhu X."/>
        </authorList>
    </citation>
    <scope>NUCLEOTIDE SEQUENCE [LARGE SCALE GENOMIC DNA]</scope>
    <source>
        <strain evidence="3">XCY_ONT2</strain>
    </source>
</reference>
<feature type="compositionally biased region" description="Basic and acidic residues" evidence="1">
    <location>
        <begin position="223"/>
        <end position="236"/>
    </location>
</feature>
<gene>
    <name evidence="3" type="ORF">RI129_008325</name>
</gene>
<evidence type="ECO:0000313" key="4">
    <source>
        <dbReference type="Proteomes" id="UP001329430"/>
    </source>
</evidence>
<evidence type="ECO:0000313" key="3">
    <source>
        <dbReference type="EMBL" id="KAK5642158.1"/>
    </source>
</evidence>
<feature type="compositionally biased region" description="Polar residues" evidence="1">
    <location>
        <begin position="944"/>
        <end position="953"/>
    </location>
</feature>
<feature type="transmembrane region" description="Helical" evidence="2">
    <location>
        <begin position="1311"/>
        <end position="1329"/>
    </location>
</feature>
<feature type="compositionally biased region" description="Basic and acidic residues" evidence="1">
    <location>
        <begin position="923"/>
        <end position="943"/>
    </location>
</feature>
<keyword evidence="2" id="KW-0472">Membrane</keyword>
<protein>
    <submittedName>
        <fullName evidence="3">Uncharacterized protein</fullName>
    </submittedName>
</protein>
<sequence>MIGQMVVSDQPRPWESLTNISSKGIQYPKMMNSAEDIATYNDNNSHYCSPVLARKNASIYNAPEKSPKKDKKWSLGNLFRRKKKESDTSSDDESHRNFLQRKKKKSDKRKRVNNTLGFDHVIVPSPRQTNGCKNVEDPLAILSEPTAHRNFIPASDFSSRFAPLKDKENRQEVTRSNNSLGSPSICSLGRRKKVHVKTRAEARRDNSKGEESSDDDSQLSIFRSDESLSKQKDNASNRRSRAARTQRYLRRMSKDDELRDPIKLSKSDAQENLKNLQHKPVNLIPVTKTKLCYTNSAPPPRQNFSGLTTIPPSHSQHKYRSTVLTNALPNKYLLCHPSYNGNGTKTTNDLNNQRSISCESNIHTPTSPDPPNGVLHVEFPLIQAPNKNVIHDVNKKYPPPPPPRDPRRMITVQNGDGRPISYSFENGYKRSLSEHKPDANHNFLYKNFRSTSEDHIPTEPLQRIPLIPRPSSATPDATRLQKLNLQPPEPVENQNYRYLTDKNPRSRRPICIQPESAEQPTWSQKTFNFWRKKDEEIARNRKSTPASPLIFTSQTHVTTNVFVPNPTNEPEPEKRQGSPFRPIIVSSPEEEMKRKSSNLEDALCELEAIYKSLHLGDEDLLDRAEKRETAVAQKALESLDRVPRGAGSDSGFGFDPSFDSTRKKRQSKKTEPNIKTDDMAFRKLNRSRFNTINNPQSTISYLLASPVFNGSVDELSPSIKGDEPDTTFDDVVFRNVMHTNNSLKVIDPQPPFGIPMGPISPASNSDYLHIIPEPDPNTHNSKKVPDIIKDDLAYRSLRKDLNKGSALPSSHVNDEQLPSDCFKKKRAVRSLSANISSLMYKNDLHPSIFVNDHSAEQNITDVADALEMARQILRDKEEKINATRQAFMSDGELKYRRFDSRSPTEPRTRFFNEMNTDKLQVTDSDRLESKPPTADRRNSKTSKESTPVPSSPSDDAELRKQLRQSTLDELLTSLAVETRENSDKITEELNAIDLSTIKQTCELDVKNCDFQDDKSSEYVTLREKLLQCVNVNNELLAANTEELEVTEEVAKIKIDPIPEIVANVVLLPTDKSKLEENPVATEVFSESDHDYVNVQSAEETERECGDCKGSGISESKDDLLAAFEAIDETLRKMTTKETESGGETCFSVEYIALPTKGCAYVESSHYSFNVVDDRDEEGSKHFVSELCFNNNDNEAKCNFEIGGEVKSSQVDRDLWSSRNGENLDSLKSPKLVKNLNENYKRAEDDLDRDDRTKQSDNSNLPTENSNVSNVRRHTLGESKPSCTWYENPGTIALACSLGVACTTELPSFDTIAVLGLLFAVLLLILALLARI</sequence>
<evidence type="ECO:0000256" key="2">
    <source>
        <dbReference type="SAM" id="Phobius"/>
    </source>
</evidence>
<feature type="compositionally biased region" description="Polar residues" evidence="1">
    <location>
        <begin position="174"/>
        <end position="185"/>
    </location>
</feature>
<keyword evidence="4" id="KW-1185">Reference proteome</keyword>
<feature type="compositionally biased region" description="Basic residues" evidence="1">
    <location>
        <begin position="98"/>
        <end position="112"/>
    </location>
</feature>
<feature type="compositionally biased region" description="Polar residues" evidence="1">
    <location>
        <begin position="913"/>
        <end position="922"/>
    </location>
</feature>
<dbReference type="Proteomes" id="UP001329430">
    <property type="component" value="Chromosome 6"/>
</dbReference>
<feature type="compositionally biased region" description="Basic and acidic residues" evidence="1">
    <location>
        <begin position="163"/>
        <end position="173"/>
    </location>
</feature>
<feature type="compositionally biased region" description="Basic residues" evidence="1">
    <location>
        <begin position="238"/>
        <end position="251"/>
    </location>
</feature>
<accession>A0AAN7ZK42</accession>
<evidence type="ECO:0000256" key="1">
    <source>
        <dbReference type="SAM" id="MobiDB-lite"/>
    </source>
</evidence>
<feature type="compositionally biased region" description="Basic and acidic residues" evidence="1">
    <location>
        <begin position="198"/>
        <end position="211"/>
    </location>
</feature>
<feature type="region of interest" description="Disordered" evidence="1">
    <location>
        <begin position="62"/>
        <end position="112"/>
    </location>
</feature>
<feature type="compositionally biased region" description="Polar residues" evidence="1">
    <location>
        <begin position="1255"/>
        <end position="1269"/>
    </location>
</feature>
<feature type="region of interest" description="Disordered" evidence="1">
    <location>
        <begin position="162"/>
        <end position="262"/>
    </location>
</feature>
<feature type="compositionally biased region" description="Basic and acidic residues" evidence="1">
    <location>
        <begin position="84"/>
        <end position="96"/>
    </location>
</feature>
<feature type="region of interest" description="Disordered" evidence="1">
    <location>
        <begin position="1242"/>
        <end position="1272"/>
    </location>
</feature>
<feature type="region of interest" description="Disordered" evidence="1">
    <location>
        <begin position="897"/>
        <end position="958"/>
    </location>
</feature>
<name>A0AAN7ZK42_9COLE</name>
<keyword evidence="2" id="KW-0812">Transmembrane</keyword>
<feature type="region of interest" description="Disordered" evidence="1">
    <location>
        <begin position="641"/>
        <end position="672"/>
    </location>
</feature>
<feature type="compositionally biased region" description="Basic and acidic residues" evidence="1">
    <location>
        <begin position="1242"/>
        <end position="1254"/>
    </location>
</feature>
<proteinExistence type="predicted"/>
<organism evidence="3 4">
    <name type="scientific">Pyrocoelia pectoralis</name>
    <dbReference type="NCBI Taxonomy" id="417401"/>
    <lineage>
        <taxon>Eukaryota</taxon>
        <taxon>Metazoa</taxon>
        <taxon>Ecdysozoa</taxon>
        <taxon>Arthropoda</taxon>
        <taxon>Hexapoda</taxon>
        <taxon>Insecta</taxon>
        <taxon>Pterygota</taxon>
        <taxon>Neoptera</taxon>
        <taxon>Endopterygota</taxon>
        <taxon>Coleoptera</taxon>
        <taxon>Polyphaga</taxon>
        <taxon>Elateriformia</taxon>
        <taxon>Elateroidea</taxon>
        <taxon>Lampyridae</taxon>
        <taxon>Lampyrinae</taxon>
        <taxon>Pyrocoelia</taxon>
    </lineage>
</organism>
<feature type="region of interest" description="Disordered" evidence="1">
    <location>
        <begin position="562"/>
        <end position="593"/>
    </location>
</feature>
<keyword evidence="2" id="KW-1133">Transmembrane helix</keyword>
<feature type="compositionally biased region" description="Basic and acidic residues" evidence="1">
    <location>
        <begin position="252"/>
        <end position="262"/>
    </location>
</feature>
<dbReference type="EMBL" id="JAVRBK010000006">
    <property type="protein sequence ID" value="KAK5642158.1"/>
    <property type="molecule type" value="Genomic_DNA"/>
</dbReference>
<feature type="compositionally biased region" description="Basic and acidic residues" evidence="1">
    <location>
        <begin position="897"/>
        <end position="910"/>
    </location>
</feature>
<comment type="caution">
    <text evidence="3">The sequence shown here is derived from an EMBL/GenBank/DDBJ whole genome shotgun (WGS) entry which is preliminary data.</text>
</comment>